<dbReference type="InterPro" id="IPR013783">
    <property type="entry name" value="Ig-like_fold"/>
</dbReference>
<protein>
    <recommendedName>
        <fullName evidence="3">Bacterial Ig domain-containing protein</fullName>
    </recommendedName>
</protein>
<feature type="region of interest" description="Disordered" evidence="2">
    <location>
        <begin position="104"/>
        <end position="227"/>
    </location>
</feature>
<gene>
    <name evidence="4" type="ORF">FC50_GL001932</name>
</gene>
<sequence>MTHGGVIIFMGCVTGEGHNLQTMQMLLDSQYYKMGTNTHKEEIDMHNQHLDVTRTNFKMFKAGRRWVFACAVFFSVLGASAFASSETVSADTVDTPAAAVVTNSGNEATSSAASDQSTETTATSSAAPTTETASSATSDASSAPAKTAEAATVEATDTTSSSSASDLKALNGDAAATPATSAASETSSAASTTDAPADTATETTTASATTENSDVQNSEKSSDVVAETAVVESAATSETTKVDAVAAPAPAADEAVMAPLAVAADPEGGIGGSFFANGTITASGSGVNGLKKNADGTYTGVITLDYSGSTIGLDATTSKYVIKVPAELSPLILQADKSDITGTFTGGILGTPHEYTASDFTITQDTDGSAIITFSNPAMLTVAYAPVDITVNLNVGDMVNKSGMVIDPSDSNYSFDGAVVLPTSIIDWDVFSNWASTTALQTNHLMPAEVSQGIQKPYVVQPVEDNDTVVSGTGVPGASVKVYNEDRMTTLGIGTVNSNGYYSVTIPLQKQGTVLNVTQTTAEDGESDATTVTVRHAPVELQQPTISPLYSGETTVSGAANNAPGTQITITDQSQNALGYGYTDANGLYSININRALRAGEIISAVASNGTDKSAPAERGVLETTEVSIAAPHINDVYADQTIVTGTGQTAGDTITIENSARQVIGTGTVNSDRTWNVGVNTILEEGDIIYAIESDNKGNASPDTAAAVKAQQTVTILAPTVTTPVYNTAETVHGQGHTANNTIRITDNQGNVIGTGLVGSNLNYVVALTRALNTGEIISVVETDGKNTSSATNVTVTTQTATEIHAPAIDRPVYTTDTTLKGTGSTAGNTIEITDSNDNVVGTGTVNTDKTFTVELNRPLIENEYLLVTEGNGTVTSNPAVAVVTKETVTTIHAPALDRPVYTTDTTVTGTGSTAGNTVTIVDQNGDTLGTATVGNDLKFTVPLNRALVEGDDLLATETNGTVTSNPSVAVVEKPAVTEIHAPALDRPVYTTDTTVTGKGSTAGNTISLTDQNGASLGTATVNDDLTFTVELTRALKEGDDILATESNGTVTSNPSVAVVETQVTTELHAPALDRPVYANATTVTGKGTTAGNTINITDQDGKTVGTAKVNNDLTFSVPLNRQLKEGDDLLATETDGNKTSNPSVAVVQAVPSIKAPTINDLTEGDTTVTGTGSTPGNTIIVIDNAGNTIGTGKVDDNGKYNVAVDQPLVGGDTIAVEESNGTLTSAPASKTVKDKETTPTELAKPTIDLTSVTDGSSTVTGTVTGTGVAGNTVTVKNSSGTTLGTGIVDDGGSYSVLLNTKLKPGDKISVTQSKGTTESPAANATVPTATETTLPKPTSDGVRGGATQIIVNAGQNSEGGYNVGNLIRVTNGDGVVIAEEEIPADGVVTIDLPDQAVKGTAYAIAETNADRTVSSPSSIVVVS</sequence>
<organism evidence="4 5">
    <name type="scientific">Lacticaseibacillus pantheris DSM 15945 = JCM 12539 = NBRC 106106</name>
    <dbReference type="NCBI Taxonomy" id="1423783"/>
    <lineage>
        <taxon>Bacteria</taxon>
        <taxon>Bacillati</taxon>
        <taxon>Bacillota</taxon>
        <taxon>Bacilli</taxon>
        <taxon>Lactobacillales</taxon>
        <taxon>Lactobacillaceae</taxon>
        <taxon>Lacticaseibacillus</taxon>
    </lineage>
</organism>
<accession>A0A0R1TUH9</accession>
<keyword evidence="5" id="KW-1185">Reference proteome</keyword>
<feature type="domain" description="Bacterial Ig" evidence="3">
    <location>
        <begin position="813"/>
        <end position="881"/>
    </location>
</feature>
<reference evidence="4 5" key="1">
    <citation type="journal article" date="2015" name="Genome Announc.">
        <title>Expanding the biotechnology potential of lactobacilli through comparative genomics of 213 strains and associated genera.</title>
        <authorList>
            <person name="Sun Z."/>
            <person name="Harris H.M."/>
            <person name="McCann A."/>
            <person name="Guo C."/>
            <person name="Argimon S."/>
            <person name="Zhang W."/>
            <person name="Yang X."/>
            <person name="Jeffery I.B."/>
            <person name="Cooney J.C."/>
            <person name="Kagawa T.F."/>
            <person name="Liu W."/>
            <person name="Song Y."/>
            <person name="Salvetti E."/>
            <person name="Wrobel A."/>
            <person name="Rasinkangas P."/>
            <person name="Parkhill J."/>
            <person name="Rea M.C."/>
            <person name="O'Sullivan O."/>
            <person name="Ritari J."/>
            <person name="Douillard F.P."/>
            <person name="Paul Ross R."/>
            <person name="Yang R."/>
            <person name="Briner A.E."/>
            <person name="Felis G.E."/>
            <person name="de Vos W.M."/>
            <person name="Barrangou R."/>
            <person name="Klaenhammer T.R."/>
            <person name="Caufield P.W."/>
            <person name="Cui Y."/>
            <person name="Zhang H."/>
            <person name="O'Toole P.W."/>
        </authorList>
    </citation>
    <scope>NUCLEOTIDE SEQUENCE [LARGE SCALE GENOMIC DNA]</scope>
    <source>
        <strain evidence="4 5">DSM 15945</strain>
    </source>
</reference>
<feature type="domain" description="Bacterial Ig" evidence="3">
    <location>
        <begin position="1157"/>
        <end position="1236"/>
    </location>
</feature>
<dbReference type="PATRIC" id="fig|1423783.4.peg.1974"/>
<dbReference type="NCBIfam" id="TIGR03715">
    <property type="entry name" value="KxYKxGKxW"/>
    <property type="match status" value="1"/>
</dbReference>
<feature type="domain" description="Bacterial Ig" evidence="3">
    <location>
        <begin position="460"/>
        <end position="534"/>
    </location>
</feature>
<dbReference type="Pfam" id="PF19258">
    <property type="entry name" value="KxYKxGKxW_sig"/>
    <property type="match status" value="1"/>
</dbReference>
<evidence type="ECO:0000259" key="3">
    <source>
        <dbReference type="Pfam" id="PF17936"/>
    </source>
</evidence>
<feature type="domain" description="Bacterial Ig" evidence="3">
    <location>
        <begin position="989"/>
        <end position="1050"/>
    </location>
</feature>
<dbReference type="InterPro" id="IPR022263">
    <property type="entry name" value="KxYKxGKxW"/>
</dbReference>
<dbReference type="Pfam" id="PF17936">
    <property type="entry name" value="Big_6"/>
    <property type="match status" value="10"/>
</dbReference>
<dbReference type="OrthoDB" id="2329348at2"/>
<feature type="domain" description="Bacterial Ig" evidence="3">
    <location>
        <begin position="631"/>
        <end position="709"/>
    </location>
</feature>
<proteinExistence type="predicted"/>
<dbReference type="EMBL" id="AZFJ01000057">
    <property type="protein sequence ID" value="KRL84918.1"/>
    <property type="molecule type" value="Genomic_DNA"/>
</dbReference>
<feature type="compositionally biased region" description="Polar residues" evidence="2">
    <location>
        <begin position="1312"/>
        <end position="1338"/>
    </location>
</feature>
<evidence type="ECO:0000256" key="1">
    <source>
        <dbReference type="ARBA" id="ARBA00022729"/>
    </source>
</evidence>
<keyword evidence="1" id="KW-0732">Signal</keyword>
<dbReference type="Proteomes" id="UP000051922">
    <property type="component" value="Unassembled WGS sequence"/>
</dbReference>
<evidence type="ECO:0000313" key="5">
    <source>
        <dbReference type="Proteomes" id="UP000051922"/>
    </source>
</evidence>
<evidence type="ECO:0000313" key="4">
    <source>
        <dbReference type="EMBL" id="KRL84918.1"/>
    </source>
</evidence>
<feature type="domain" description="Bacterial Ig" evidence="3">
    <location>
        <begin position="1077"/>
        <end position="1145"/>
    </location>
</feature>
<feature type="region of interest" description="Disordered" evidence="2">
    <location>
        <begin position="1222"/>
        <end position="1242"/>
    </location>
</feature>
<dbReference type="STRING" id="1423783.FC50_GL001932"/>
<dbReference type="Gene3D" id="2.60.40.10">
    <property type="entry name" value="Immunoglobulins"/>
    <property type="match status" value="5"/>
</dbReference>
<name>A0A0R1TUH9_9LACO</name>
<feature type="domain" description="Bacterial Ig" evidence="3">
    <location>
        <begin position="901"/>
        <end position="963"/>
    </location>
</feature>
<comment type="caution">
    <text evidence="4">The sequence shown here is derived from an EMBL/GenBank/DDBJ whole genome shotgun (WGS) entry which is preliminary data.</text>
</comment>
<feature type="domain" description="Bacterial Ig" evidence="3">
    <location>
        <begin position="725"/>
        <end position="797"/>
    </location>
</feature>
<feature type="compositionally biased region" description="Low complexity" evidence="2">
    <location>
        <begin position="104"/>
        <end position="210"/>
    </location>
</feature>
<feature type="domain" description="Bacterial Ig" evidence="3">
    <location>
        <begin position="1263"/>
        <end position="1329"/>
    </location>
</feature>
<feature type="domain" description="Bacterial Ig" evidence="3">
    <location>
        <begin position="543"/>
        <end position="616"/>
    </location>
</feature>
<dbReference type="InterPro" id="IPR041498">
    <property type="entry name" value="Big_6"/>
</dbReference>
<feature type="region of interest" description="Disordered" evidence="2">
    <location>
        <begin position="1312"/>
        <end position="1345"/>
    </location>
</feature>
<evidence type="ECO:0000256" key="2">
    <source>
        <dbReference type="SAM" id="MobiDB-lite"/>
    </source>
</evidence>